<evidence type="ECO:0000256" key="8">
    <source>
        <dbReference type="ARBA" id="ARBA00023295"/>
    </source>
</evidence>
<dbReference type="InterPro" id="IPR052054">
    <property type="entry name" value="Oxidative_DNA_repair_enzyme"/>
</dbReference>
<dbReference type="CDD" id="cd00056">
    <property type="entry name" value="ENDO3c"/>
    <property type="match status" value="1"/>
</dbReference>
<dbReference type="SMART" id="SM00478">
    <property type="entry name" value="ENDO3c"/>
    <property type="match status" value="1"/>
</dbReference>
<dbReference type="STRING" id="697281.Mahau_2245"/>
<evidence type="ECO:0000256" key="6">
    <source>
        <dbReference type="ARBA" id="ARBA00023239"/>
    </source>
</evidence>
<dbReference type="GO" id="GO:0006284">
    <property type="term" value="P:base-excision repair"/>
    <property type="evidence" value="ECO:0007669"/>
    <property type="project" value="InterPro"/>
</dbReference>
<dbReference type="Gene3D" id="1.10.1670.10">
    <property type="entry name" value="Helix-hairpin-Helix base-excision DNA repair enzymes (C-terminal)"/>
    <property type="match status" value="1"/>
</dbReference>
<keyword evidence="3" id="KW-0227">DNA damage</keyword>
<dbReference type="GO" id="GO:0006289">
    <property type="term" value="P:nucleotide-excision repair"/>
    <property type="evidence" value="ECO:0007669"/>
    <property type="project" value="InterPro"/>
</dbReference>
<comment type="similarity">
    <text evidence="1">Belongs to the type-1 OGG1 family.</text>
</comment>
<comment type="catalytic activity">
    <reaction evidence="9">
        <text>2'-deoxyribonucleotide-(2'-deoxyribose 5'-phosphate)-2'-deoxyribonucleotide-DNA = a 3'-end 2'-deoxyribonucleotide-(2,3-dehydro-2,3-deoxyribose 5'-phosphate)-DNA + a 5'-end 5'-phospho-2'-deoxyribonucleoside-DNA + H(+)</text>
        <dbReference type="Rhea" id="RHEA:66592"/>
        <dbReference type="Rhea" id="RHEA-COMP:13180"/>
        <dbReference type="Rhea" id="RHEA-COMP:16897"/>
        <dbReference type="Rhea" id="RHEA-COMP:17067"/>
        <dbReference type="ChEBI" id="CHEBI:15378"/>
        <dbReference type="ChEBI" id="CHEBI:136412"/>
        <dbReference type="ChEBI" id="CHEBI:157695"/>
        <dbReference type="ChEBI" id="CHEBI:167181"/>
        <dbReference type="EC" id="4.2.99.18"/>
    </reaction>
</comment>
<keyword evidence="4" id="KW-0378">Hydrolase</keyword>
<feature type="domain" description="HhH-GPD" evidence="10">
    <location>
        <begin position="122"/>
        <end position="283"/>
    </location>
</feature>
<dbReference type="EC" id="4.2.99.18" evidence="2"/>
<dbReference type="eggNOG" id="COG0122">
    <property type="taxonomic scope" value="Bacteria"/>
</dbReference>
<keyword evidence="12" id="KW-1185">Reference proteome</keyword>
<dbReference type="Pfam" id="PF00730">
    <property type="entry name" value="HhH-GPD"/>
    <property type="match status" value="1"/>
</dbReference>
<dbReference type="SUPFAM" id="SSF48150">
    <property type="entry name" value="DNA-glycosylase"/>
    <property type="match status" value="1"/>
</dbReference>
<accession>F4A3G1</accession>
<dbReference type="GO" id="GO:0003684">
    <property type="term" value="F:damaged DNA binding"/>
    <property type="evidence" value="ECO:0007669"/>
    <property type="project" value="InterPro"/>
</dbReference>
<dbReference type="EMBL" id="CP002360">
    <property type="protein sequence ID" value="AEE97416.1"/>
    <property type="molecule type" value="Genomic_DNA"/>
</dbReference>
<dbReference type="InterPro" id="IPR003265">
    <property type="entry name" value="HhH-GPD_domain"/>
</dbReference>
<dbReference type="InterPro" id="IPR023170">
    <property type="entry name" value="HhH_base_excis_C"/>
</dbReference>
<gene>
    <name evidence="11" type="ordered locus">Mahau_2245</name>
</gene>
<dbReference type="Gene3D" id="1.10.340.30">
    <property type="entry name" value="Hypothetical protein, domain 2"/>
    <property type="match status" value="1"/>
</dbReference>
<sequence>MTVIQADDDTIVLDNVQHFYLEHIFESGQCFRWNASSEGSYIGVAMGHVLEIRQQGPNVVLHPCTMEEFERVWRRYFDLDADYGAIKHSLAGDPTLDKAMEFGYGMRLLHQDPWECLISFIISANNRIPRIKGIIEELSMRYGNQLEYKGRIYYDFPSPNELARHTPDEICECRCGYRAPYIVETARIIAGGEIDLKAIESMEYHEAHRALMKLPGVGPKVADCVLLFGMGKGEAFPVDVWIKRVVEQLYLPNASLKDIKKWAYQRFGRLAGIAQQYLFYYIRENSR</sequence>
<dbReference type="KEGG" id="mas:Mahau_2245"/>
<dbReference type="PANTHER" id="PTHR10242:SF2">
    <property type="entry name" value="N-GLYCOSYLASE_DNA LYASE"/>
    <property type="match status" value="1"/>
</dbReference>
<dbReference type="Gene3D" id="3.30.310.260">
    <property type="match status" value="1"/>
</dbReference>
<reference evidence="11 12" key="2">
    <citation type="journal article" date="2011" name="Stand. Genomic Sci.">
        <title>Complete genome sequence of Mahella australiensis type strain (50-1 BON).</title>
        <authorList>
            <person name="Sikorski J."/>
            <person name="Teshima H."/>
            <person name="Nolan M."/>
            <person name="Lucas S."/>
            <person name="Hammon N."/>
            <person name="Deshpande S."/>
            <person name="Cheng J.F."/>
            <person name="Pitluck S."/>
            <person name="Liolios K."/>
            <person name="Pagani I."/>
            <person name="Ivanova N."/>
            <person name="Huntemann M."/>
            <person name="Mavromatis K."/>
            <person name="Ovchinikova G."/>
            <person name="Pati A."/>
            <person name="Tapia R."/>
            <person name="Han C."/>
            <person name="Goodwin L."/>
            <person name="Chen A."/>
            <person name="Palaniappan K."/>
            <person name="Land M."/>
            <person name="Hauser L."/>
            <person name="Ngatchou-Djao O.D."/>
            <person name="Rohde M."/>
            <person name="Pukall R."/>
            <person name="Spring S."/>
            <person name="Abt B."/>
            <person name="Goker M."/>
            <person name="Detter J.C."/>
            <person name="Woyke T."/>
            <person name="Bristow J."/>
            <person name="Markowitz V."/>
            <person name="Hugenholtz P."/>
            <person name="Eisen J.A."/>
            <person name="Kyrpides N.C."/>
            <person name="Klenk H.P."/>
            <person name="Lapidus A."/>
        </authorList>
    </citation>
    <scope>NUCLEOTIDE SEQUENCE [LARGE SCALE GENOMIC DNA]</scope>
    <source>
        <strain evidence="12">DSM 15567 / CIP 107919 / 50-1 BON</strain>
    </source>
</reference>
<evidence type="ECO:0000256" key="9">
    <source>
        <dbReference type="ARBA" id="ARBA00044632"/>
    </source>
</evidence>
<dbReference type="GO" id="GO:0008534">
    <property type="term" value="F:oxidized purine nucleobase lesion DNA N-glycosylase activity"/>
    <property type="evidence" value="ECO:0007669"/>
    <property type="project" value="InterPro"/>
</dbReference>
<evidence type="ECO:0000256" key="5">
    <source>
        <dbReference type="ARBA" id="ARBA00023204"/>
    </source>
</evidence>
<dbReference type="OrthoDB" id="9798522at2"/>
<keyword evidence="5" id="KW-0234">DNA repair</keyword>
<dbReference type="Pfam" id="PF07934">
    <property type="entry name" value="OGG_N"/>
    <property type="match status" value="1"/>
</dbReference>
<evidence type="ECO:0000256" key="2">
    <source>
        <dbReference type="ARBA" id="ARBA00012720"/>
    </source>
</evidence>
<dbReference type="PANTHER" id="PTHR10242">
    <property type="entry name" value="8-OXOGUANINE DNA GLYCOSYLASE"/>
    <property type="match status" value="1"/>
</dbReference>
<evidence type="ECO:0000256" key="1">
    <source>
        <dbReference type="ARBA" id="ARBA00010679"/>
    </source>
</evidence>
<keyword evidence="8" id="KW-0326">Glycosidase</keyword>
<proteinExistence type="inferred from homology"/>
<evidence type="ECO:0000256" key="4">
    <source>
        <dbReference type="ARBA" id="ARBA00022801"/>
    </source>
</evidence>
<dbReference type="RefSeq" id="WP_013781843.1">
    <property type="nucleotide sequence ID" value="NC_015520.1"/>
</dbReference>
<keyword evidence="7" id="KW-0511">Multifunctional enzyme</keyword>
<dbReference type="InterPro" id="IPR012904">
    <property type="entry name" value="OGG_N"/>
</dbReference>
<organism evidence="11 12">
    <name type="scientific">Mahella australiensis (strain DSM 15567 / CIP 107919 / 50-1 BON)</name>
    <dbReference type="NCBI Taxonomy" id="697281"/>
    <lineage>
        <taxon>Bacteria</taxon>
        <taxon>Bacillati</taxon>
        <taxon>Bacillota</taxon>
        <taxon>Clostridia</taxon>
        <taxon>Thermoanaerobacterales</taxon>
        <taxon>Thermoanaerobacterales Family IV. Incertae Sedis</taxon>
        <taxon>Mahella</taxon>
    </lineage>
</organism>
<dbReference type="GO" id="GO:0140078">
    <property type="term" value="F:class I DNA-(apurinic or apyrimidinic site) endonuclease activity"/>
    <property type="evidence" value="ECO:0007669"/>
    <property type="project" value="UniProtKB-EC"/>
</dbReference>
<evidence type="ECO:0000256" key="3">
    <source>
        <dbReference type="ARBA" id="ARBA00022763"/>
    </source>
</evidence>
<dbReference type="InterPro" id="IPR011257">
    <property type="entry name" value="DNA_glycosylase"/>
</dbReference>
<name>F4A3G1_MAHA5</name>
<protein>
    <recommendedName>
        <fullName evidence="2">DNA-(apurinic or apyrimidinic site) lyase</fullName>
        <ecNumber evidence="2">4.2.99.18</ecNumber>
    </recommendedName>
</protein>
<evidence type="ECO:0000313" key="11">
    <source>
        <dbReference type="EMBL" id="AEE97416.1"/>
    </source>
</evidence>
<dbReference type="AlphaFoldDB" id="F4A3G1"/>
<reference evidence="12" key="1">
    <citation type="submission" date="2010-11" db="EMBL/GenBank/DDBJ databases">
        <title>The complete genome of Mahella australiensis DSM 15567.</title>
        <authorList>
            <consortium name="US DOE Joint Genome Institute (JGI-PGF)"/>
            <person name="Lucas S."/>
            <person name="Copeland A."/>
            <person name="Lapidus A."/>
            <person name="Bruce D."/>
            <person name="Goodwin L."/>
            <person name="Pitluck S."/>
            <person name="Kyrpides N."/>
            <person name="Mavromatis K."/>
            <person name="Pagani I."/>
            <person name="Ivanova N."/>
            <person name="Teshima H."/>
            <person name="Brettin T."/>
            <person name="Detter J.C."/>
            <person name="Han C."/>
            <person name="Tapia R."/>
            <person name="Land M."/>
            <person name="Hauser L."/>
            <person name="Markowitz V."/>
            <person name="Cheng J.-F."/>
            <person name="Hugenholtz P."/>
            <person name="Woyke T."/>
            <person name="Wu D."/>
            <person name="Spring S."/>
            <person name="Pukall R."/>
            <person name="Steenblock K."/>
            <person name="Schneider S."/>
            <person name="Klenk H.-P."/>
            <person name="Eisen J.A."/>
        </authorList>
    </citation>
    <scope>NUCLEOTIDE SEQUENCE [LARGE SCALE GENOMIC DNA]</scope>
    <source>
        <strain evidence="12">DSM 15567 / CIP 107919 / 50-1 BON</strain>
    </source>
</reference>
<dbReference type="HOGENOM" id="CLU_027543_3_0_9"/>
<evidence type="ECO:0000313" key="12">
    <source>
        <dbReference type="Proteomes" id="UP000008457"/>
    </source>
</evidence>
<dbReference type="SUPFAM" id="SSF55945">
    <property type="entry name" value="TATA-box binding protein-like"/>
    <property type="match status" value="1"/>
</dbReference>
<keyword evidence="6" id="KW-0456">Lyase</keyword>
<evidence type="ECO:0000256" key="7">
    <source>
        <dbReference type="ARBA" id="ARBA00023268"/>
    </source>
</evidence>
<evidence type="ECO:0000259" key="10">
    <source>
        <dbReference type="SMART" id="SM00478"/>
    </source>
</evidence>
<dbReference type="Proteomes" id="UP000008457">
    <property type="component" value="Chromosome"/>
</dbReference>